<organism evidence="9 10">
    <name type="scientific">Grimontia celer</name>
    <dbReference type="NCBI Taxonomy" id="1796497"/>
    <lineage>
        <taxon>Bacteria</taxon>
        <taxon>Pseudomonadati</taxon>
        <taxon>Pseudomonadota</taxon>
        <taxon>Gammaproteobacteria</taxon>
        <taxon>Vibrionales</taxon>
        <taxon>Vibrionaceae</taxon>
        <taxon>Grimontia</taxon>
    </lineage>
</organism>
<evidence type="ECO:0000256" key="5">
    <source>
        <dbReference type="ARBA" id="ARBA00022989"/>
    </source>
</evidence>
<keyword evidence="10" id="KW-1185">Reference proteome</keyword>
<feature type="transmembrane region" description="Helical" evidence="7">
    <location>
        <begin position="159"/>
        <end position="175"/>
    </location>
</feature>
<feature type="transmembrane region" description="Helical" evidence="7">
    <location>
        <begin position="276"/>
        <end position="298"/>
    </location>
</feature>
<keyword evidence="9" id="KW-0808">Transferase</keyword>
<evidence type="ECO:0000256" key="1">
    <source>
        <dbReference type="ARBA" id="ARBA00004651"/>
    </source>
</evidence>
<dbReference type="STRING" id="1796497.GCE9029_01816"/>
<feature type="transmembrane region" description="Helical" evidence="7">
    <location>
        <begin position="310"/>
        <end position="332"/>
    </location>
</feature>
<evidence type="ECO:0000256" key="6">
    <source>
        <dbReference type="ARBA" id="ARBA00023136"/>
    </source>
</evidence>
<gene>
    <name evidence="9" type="ORF">GCE9029_01816</name>
</gene>
<dbReference type="OrthoDB" id="7579632at2"/>
<dbReference type="InterPro" id="IPR002656">
    <property type="entry name" value="Acyl_transf_3_dom"/>
</dbReference>
<feature type="domain" description="Acyltransferase 3" evidence="8">
    <location>
        <begin position="4"/>
        <end position="329"/>
    </location>
</feature>
<sequence>MFINSFNHFRAVAIIFIVMGHCYSITGMTFNTFPSAFIQNFISGGTTLFVFISGFLFYHIFYKNFNLKTFLIKKIKTVLLPYVIIGSLPVIYLTLKQASVYGDWFLPSGDSLLDNYLIPTLKYYSSGRFLTGYWYIPFIFIIFLMSPFFIQFIELRKRYQIIIIALMSVIAMYAHRPILNINPLHSAIYYIPVYLLGIFAAINRLKIYTWLMGKELILMVVIVSLITYQTMNGHNGSYHKYLFSYSGIDLVFIHKILLCFLLMIILHRFENFKHPLINHLAATSFTVFFLHPLAIFLMNKFLKDALHFDSWVFLSIFTTLIITICSLIAVQFKKLAPINSRYIIGY</sequence>
<dbReference type="Proteomes" id="UP000071641">
    <property type="component" value="Unassembled WGS sequence"/>
</dbReference>
<keyword evidence="3" id="KW-1003">Cell membrane</keyword>
<comment type="subcellular location">
    <subcellularLocation>
        <location evidence="1">Cell membrane</location>
        <topology evidence="1">Multi-pass membrane protein</topology>
    </subcellularLocation>
</comment>
<protein>
    <submittedName>
        <fullName evidence="9">Acyltransferase family protein</fullName>
    </submittedName>
</protein>
<feature type="transmembrane region" description="Helical" evidence="7">
    <location>
        <begin position="243"/>
        <end position="264"/>
    </location>
</feature>
<evidence type="ECO:0000313" key="10">
    <source>
        <dbReference type="Proteomes" id="UP000071641"/>
    </source>
</evidence>
<feature type="transmembrane region" description="Helical" evidence="7">
    <location>
        <begin position="215"/>
        <end position="231"/>
    </location>
</feature>
<reference evidence="10" key="1">
    <citation type="submission" date="2016-02" db="EMBL/GenBank/DDBJ databases">
        <authorList>
            <person name="Rodrigo-Torres Lidia"/>
            <person name="Arahal R.David."/>
        </authorList>
    </citation>
    <scope>NUCLEOTIDE SEQUENCE [LARGE SCALE GENOMIC DNA]</scope>
    <source>
        <strain evidence="10">CECT 9029</strain>
    </source>
</reference>
<dbReference type="AlphaFoldDB" id="A0A128EZR6"/>
<dbReference type="GO" id="GO:0009246">
    <property type="term" value="P:enterobacterial common antigen biosynthetic process"/>
    <property type="evidence" value="ECO:0007669"/>
    <property type="project" value="TreeGrafter"/>
</dbReference>
<dbReference type="Pfam" id="PF01757">
    <property type="entry name" value="Acyl_transf_3"/>
    <property type="match status" value="1"/>
</dbReference>
<keyword evidence="5 7" id="KW-1133">Transmembrane helix</keyword>
<feature type="transmembrane region" description="Helical" evidence="7">
    <location>
        <begin position="132"/>
        <end position="152"/>
    </location>
</feature>
<keyword evidence="6 7" id="KW-0472">Membrane</keyword>
<name>A0A128EZR6_9GAMM</name>
<dbReference type="PANTHER" id="PTHR40074:SF2">
    <property type="entry name" value="O-ACETYLTRANSFERASE WECH"/>
    <property type="match status" value="1"/>
</dbReference>
<evidence type="ECO:0000313" key="9">
    <source>
        <dbReference type="EMBL" id="CZF80048.1"/>
    </source>
</evidence>
<evidence type="ECO:0000256" key="3">
    <source>
        <dbReference type="ARBA" id="ARBA00022475"/>
    </source>
</evidence>
<feature type="transmembrane region" description="Helical" evidence="7">
    <location>
        <begin position="78"/>
        <end position="95"/>
    </location>
</feature>
<dbReference type="RefSeq" id="WP_062662781.1">
    <property type="nucleotide sequence ID" value="NZ_FIZX01000001.1"/>
</dbReference>
<dbReference type="EMBL" id="FIZX01000001">
    <property type="protein sequence ID" value="CZF80048.1"/>
    <property type="molecule type" value="Genomic_DNA"/>
</dbReference>
<proteinExistence type="inferred from homology"/>
<dbReference type="GO" id="GO:0005886">
    <property type="term" value="C:plasma membrane"/>
    <property type="evidence" value="ECO:0007669"/>
    <property type="project" value="UniProtKB-SubCell"/>
</dbReference>
<feature type="transmembrane region" description="Helical" evidence="7">
    <location>
        <begin position="187"/>
        <end position="203"/>
    </location>
</feature>
<keyword evidence="4 7" id="KW-0812">Transmembrane</keyword>
<dbReference type="GO" id="GO:0016413">
    <property type="term" value="F:O-acetyltransferase activity"/>
    <property type="evidence" value="ECO:0007669"/>
    <property type="project" value="TreeGrafter"/>
</dbReference>
<comment type="similarity">
    <text evidence="2">Belongs to the acyltransferase 3 family.</text>
</comment>
<evidence type="ECO:0000256" key="4">
    <source>
        <dbReference type="ARBA" id="ARBA00022692"/>
    </source>
</evidence>
<accession>A0A128EZR6</accession>
<feature type="transmembrane region" description="Helical" evidence="7">
    <location>
        <begin position="12"/>
        <end position="30"/>
    </location>
</feature>
<evidence type="ECO:0000259" key="8">
    <source>
        <dbReference type="Pfam" id="PF01757"/>
    </source>
</evidence>
<keyword evidence="9" id="KW-0012">Acyltransferase</keyword>
<evidence type="ECO:0000256" key="2">
    <source>
        <dbReference type="ARBA" id="ARBA00007400"/>
    </source>
</evidence>
<feature type="transmembrane region" description="Helical" evidence="7">
    <location>
        <begin position="36"/>
        <end position="58"/>
    </location>
</feature>
<evidence type="ECO:0000256" key="7">
    <source>
        <dbReference type="SAM" id="Phobius"/>
    </source>
</evidence>
<dbReference type="PANTHER" id="PTHR40074">
    <property type="entry name" value="O-ACETYLTRANSFERASE WECH"/>
    <property type="match status" value="1"/>
</dbReference>